<feature type="chain" id="PRO_5012765209" description="Glycosyl hydrolase-like 10 domain-containing protein" evidence="2">
    <location>
        <begin position="29"/>
        <end position="487"/>
    </location>
</feature>
<dbReference type="InterPro" id="IPR003790">
    <property type="entry name" value="GHL10"/>
</dbReference>
<evidence type="ECO:0000256" key="1">
    <source>
        <dbReference type="ARBA" id="ARBA00022729"/>
    </source>
</evidence>
<feature type="domain" description="Glycosyl hydrolase-like 10" evidence="3">
    <location>
        <begin position="105"/>
        <end position="268"/>
    </location>
</feature>
<accession>A0A2A2TBZ1</accession>
<evidence type="ECO:0000259" key="3">
    <source>
        <dbReference type="Pfam" id="PF02638"/>
    </source>
</evidence>
<dbReference type="PANTHER" id="PTHR43405">
    <property type="entry name" value="GLYCOSYL HYDROLASE DIGH"/>
    <property type="match status" value="1"/>
</dbReference>
<feature type="signal peptide" evidence="2">
    <location>
        <begin position="1"/>
        <end position="28"/>
    </location>
</feature>
<dbReference type="EMBL" id="NTFS01000460">
    <property type="protein sequence ID" value="PAX51156.1"/>
    <property type="molecule type" value="Genomic_DNA"/>
</dbReference>
<name>A0A2A2TBZ1_9CYAN</name>
<dbReference type="AlphaFoldDB" id="A0A2A2TBZ1"/>
<proteinExistence type="predicted"/>
<keyword evidence="1 2" id="KW-0732">Signal</keyword>
<dbReference type="SUPFAM" id="SSF51445">
    <property type="entry name" value="(Trans)glycosidases"/>
    <property type="match status" value="1"/>
</dbReference>
<protein>
    <recommendedName>
        <fullName evidence="3">Glycosyl hydrolase-like 10 domain-containing protein</fullName>
    </recommendedName>
</protein>
<dbReference type="Proteomes" id="UP000218238">
    <property type="component" value="Unassembled WGS sequence"/>
</dbReference>
<comment type="caution">
    <text evidence="4">The sequence shown here is derived from an EMBL/GenBank/DDBJ whole genome shotgun (WGS) entry which is preliminary data.</text>
</comment>
<dbReference type="PANTHER" id="PTHR43405:SF1">
    <property type="entry name" value="GLYCOSYL HYDROLASE DIGH"/>
    <property type="match status" value="1"/>
</dbReference>
<evidence type="ECO:0000313" key="5">
    <source>
        <dbReference type="Proteomes" id="UP000218238"/>
    </source>
</evidence>
<dbReference type="Pfam" id="PF02638">
    <property type="entry name" value="GHL10"/>
    <property type="match status" value="1"/>
</dbReference>
<evidence type="ECO:0000256" key="2">
    <source>
        <dbReference type="SAM" id="SignalP"/>
    </source>
</evidence>
<dbReference type="InterPro" id="IPR052177">
    <property type="entry name" value="Divisome_Glycosyl_Hydrolase"/>
</dbReference>
<sequence>MFFWRHLLAVIFTSSLLLPFLANKPISAQVNEFCQLSPIAVREKENLRISALRGNKEAEIRYQNILKQQVQIVQECRRQNWLQVQAIWLRLYPCDIKAGSLDRIMDRIANKGYNQVYIETFYDGRVLLPANSNPTVWKSVVNQPGAENADLLAAAIKKGRQRGLKVYAWMYTTNFGYSYAKRKDRESAIARNGKGQTSLYVVDNGSQVFIDPYNKQAQVDYSRMVEEVTRRRPDGILFDYVRYPRQAGKNSIATKVTDLWLYTKSTQQALFRRAQNYKGLELIRRFVGKGYITAGDISDIDRLYPQESEPLWQGRNPTLQKAIIPAALRQPQLQSELWQLTVAHSMQGIVDFVNIASSPARKMGIPAGAVFFPEGNQMVGQGYDSRLQPWDRFPSSLEWHPMSYANCGNVACIAQQVKRVLNMSKSDTQIIPAIAGGWGESVSDRPSLEIQMQAIRQFAPRIRGVSHFAYSWQDPKHDSDRKFCQAQ</sequence>
<reference evidence="4 5" key="1">
    <citation type="submission" date="2017-08" db="EMBL/GenBank/DDBJ databases">
        <title>Draft genome sequence of filamentous cyanobacterium Calothrix elsteri CCALA 953.</title>
        <authorList>
            <person name="Gagunashvili A.N."/>
            <person name="Elster J."/>
            <person name="Andresson O.S."/>
        </authorList>
    </citation>
    <scope>NUCLEOTIDE SEQUENCE [LARGE SCALE GENOMIC DNA]</scope>
    <source>
        <strain evidence="4 5">CCALA 953</strain>
    </source>
</reference>
<dbReference type="Gene3D" id="3.20.20.80">
    <property type="entry name" value="Glycosidases"/>
    <property type="match status" value="1"/>
</dbReference>
<keyword evidence="5" id="KW-1185">Reference proteome</keyword>
<dbReference type="InterPro" id="IPR017853">
    <property type="entry name" value="GH"/>
</dbReference>
<dbReference type="OrthoDB" id="418487at2"/>
<organism evidence="4 5">
    <name type="scientific">Brunnivagina elsteri CCALA 953</name>
    <dbReference type="NCBI Taxonomy" id="987040"/>
    <lineage>
        <taxon>Bacteria</taxon>
        <taxon>Bacillati</taxon>
        <taxon>Cyanobacteriota</taxon>
        <taxon>Cyanophyceae</taxon>
        <taxon>Nostocales</taxon>
        <taxon>Calotrichaceae</taxon>
        <taxon>Brunnivagina</taxon>
    </lineage>
</organism>
<evidence type="ECO:0000313" key="4">
    <source>
        <dbReference type="EMBL" id="PAX51156.1"/>
    </source>
</evidence>
<gene>
    <name evidence="4" type="ORF">CK510_26375</name>
</gene>